<gene>
    <name evidence="6" type="ORF">SAMN05660209_04611</name>
</gene>
<feature type="domain" description="Glycosyltransferase subfamily 4-like N-terminal" evidence="5">
    <location>
        <begin position="27"/>
        <end position="184"/>
    </location>
</feature>
<dbReference type="Gene3D" id="3.40.50.2000">
    <property type="entry name" value="Glycogen Phosphorylase B"/>
    <property type="match status" value="2"/>
</dbReference>
<dbReference type="PANTHER" id="PTHR12526:SF640">
    <property type="entry name" value="COLANIC ACID BIOSYNTHESIS GLYCOSYLTRANSFERASE WCAL-RELATED"/>
    <property type="match status" value="1"/>
</dbReference>
<evidence type="ECO:0000256" key="2">
    <source>
        <dbReference type="ARBA" id="ARBA00022676"/>
    </source>
</evidence>
<dbReference type="CDD" id="cd03801">
    <property type="entry name" value="GT4_PimA-like"/>
    <property type="match status" value="1"/>
</dbReference>
<dbReference type="PANTHER" id="PTHR12526">
    <property type="entry name" value="GLYCOSYLTRANSFERASE"/>
    <property type="match status" value="1"/>
</dbReference>
<reference evidence="7" key="1">
    <citation type="submission" date="2016-10" db="EMBL/GenBank/DDBJ databases">
        <authorList>
            <person name="Varghese N."/>
            <person name="Submissions S."/>
        </authorList>
    </citation>
    <scope>NUCLEOTIDE SEQUENCE [LARGE SCALE GENOMIC DNA]</scope>
    <source>
        <strain evidence="7">DSM 45422</strain>
    </source>
</reference>
<evidence type="ECO:0000259" key="4">
    <source>
        <dbReference type="Pfam" id="PF00534"/>
    </source>
</evidence>
<protein>
    <submittedName>
        <fullName evidence="6">Glycosyltransferase involved in cell wall bisynthesis</fullName>
    </submittedName>
</protein>
<keyword evidence="3 6" id="KW-0808">Transferase</keyword>
<evidence type="ECO:0000256" key="1">
    <source>
        <dbReference type="ARBA" id="ARBA00009481"/>
    </source>
</evidence>
<evidence type="ECO:0000259" key="5">
    <source>
        <dbReference type="Pfam" id="PF13439"/>
    </source>
</evidence>
<proteinExistence type="inferred from homology"/>
<dbReference type="EMBL" id="FNOT01000020">
    <property type="protein sequence ID" value="SDZ08558.1"/>
    <property type="molecule type" value="Genomic_DNA"/>
</dbReference>
<evidence type="ECO:0000256" key="3">
    <source>
        <dbReference type="ARBA" id="ARBA00022679"/>
    </source>
</evidence>
<organism evidence="6 7">
    <name type="scientific">Geodermatophilus africanus</name>
    <dbReference type="NCBI Taxonomy" id="1137993"/>
    <lineage>
        <taxon>Bacteria</taxon>
        <taxon>Bacillati</taxon>
        <taxon>Actinomycetota</taxon>
        <taxon>Actinomycetes</taxon>
        <taxon>Geodermatophilales</taxon>
        <taxon>Geodermatophilaceae</taxon>
        <taxon>Geodermatophilus</taxon>
    </lineage>
</organism>
<dbReference type="AlphaFoldDB" id="A0A1H3Q610"/>
<dbReference type="STRING" id="1137993.SAMN05660209_04611"/>
<feature type="domain" description="Glycosyl transferase family 1" evidence="4">
    <location>
        <begin position="199"/>
        <end position="346"/>
    </location>
</feature>
<dbReference type="Pfam" id="PF13439">
    <property type="entry name" value="Glyco_transf_4"/>
    <property type="match status" value="1"/>
</dbReference>
<dbReference type="GO" id="GO:0016757">
    <property type="term" value="F:glycosyltransferase activity"/>
    <property type="evidence" value="ECO:0007669"/>
    <property type="project" value="UniProtKB-KW"/>
</dbReference>
<accession>A0A1H3Q610</accession>
<dbReference type="SUPFAM" id="SSF53756">
    <property type="entry name" value="UDP-Glycosyltransferase/glycogen phosphorylase"/>
    <property type="match status" value="1"/>
</dbReference>
<keyword evidence="2" id="KW-0328">Glycosyltransferase</keyword>
<name>A0A1H3Q610_9ACTN</name>
<evidence type="ECO:0000313" key="6">
    <source>
        <dbReference type="EMBL" id="SDZ08558.1"/>
    </source>
</evidence>
<dbReference type="InterPro" id="IPR028098">
    <property type="entry name" value="Glyco_trans_4-like_N"/>
</dbReference>
<dbReference type="InterPro" id="IPR001296">
    <property type="entry name" value="Glyco_trans_1"/>
</dbReference>
<dbReference type="RefSeq" id="WP_244522746.1">
    <property type="nucleotide sequence ID" value="NZ_FNOT01000020.1"/>
</dbReference>
<dbReference type="Pfam" id="PF00534">
    <property type="entry name" value="Glycos_transf_1"/>
    <property type="match status" value="1"/>
</dbReference>
<dbReference type="Proteomes" id="UP000198921">
    <property type="component" value="Unassembled WGS sequence"/>
</dbReference>
<sequence length="485" mass="52242">MTGTVAGLRDARILVLNWRDIRHPLAGGAEQYMHEIGRRWVGAGAAVTWFTAAADGQPARDRLDGMRVLRAGGPLSVYAQTAVRLLRTHDHFDAVVDCQNGIPFFAPLFAGREVPVVQVVHHVHQDQFATRFSAPMAAVGRLLEGPLARRVYADRPVAAVSPSTRTELRRRLRFTGPVHVVPNGTVPPAVAGGGRAAVPTVVVVSRLVPHKRIDLLLEHVATAAGRFPGLRVEIAGDGPDRRRLQGLAADLGLQSTVRFHGRVTDEVRDTLLDQAWLTTSTSVAEGWGCSVIEAAAWGVPCLALQAPGIRDSVLAEETGWLVDRPADFGAALVAAIEQLADPERARTITSACRDWAACFSWDRSADLLASVVLSEMGRVTVRRSGRELDRRSARSDMAVLARFRRTSANAVRAAVRVTDEVVDEGDLTSVVLTGCDEFDAPAVLNRIGARGVSLRLVDRRLLLAGPTGSRLPRVDIPPVGTGRIA</sequence>
<comment type="similarity">
    <text evidence="1">Belongs to the glycosyltransferase group 1 family. Glycosyltransferase 4 subfamily.</text>
</comment>
<keyword evidence="7" id="KW-1185">Reference proteome</keyword>
<evidence type="ECO:0000313" key="7">
    <source>
        <dbReference type="Proteomes" id="UP000198921"/>
    </source>
</evidence>